<evidence type="ECO:0000256" key="2">
    <source>
        <dbReference type="ARBA" id="ARBA00023125"/>
    </source>
</evidence>
<dbReference type="PROSITE" id="PS51077">
    <property type="entry name" value="HTH_ICLR"/>
    <property type="match status" value="1"/>
</dbReference>
<dbReference type="PROSITE" id="PS51078">
    <property type="entry name" value="ICLR_ED"/>
    <property type="match status" value="1"/>
</dbReference>
<gene>
    <name evidence="6" type="ORF">HCT14_05845</name>
</gene>
<reference evidence="6 7" key="1">
    <citation type="submission" date="2020-03" db="EMBL/GenBank/DDBJ databases">
        <title>Spirochaetal bacteria isolated from arthropods constitute a novel genus Entomospira genus novum within the order Spirochaetales.</title>
        <authorList>
            <person name="Grana-Miraglia L."/>
            <person name="Sikutova S."/>
            <person name="Fingerle V."/>
            <person name="Sing A."/>
            <person name="Castillo-Ramirez S."/>
            <person name="Margos G."/>
            <person name="Rudolf I."/>
        </authorList>
    </citation>
    <scope>NUCLEOTIDE SEQUENCE [LARGE SCALE GENOMIC DNA]</scope>
    <source>
        <strain evidence="6 7">BR193</strain>
    </source>
</reference>
<dbReference type="SUPFAM" id="SSF55781">
    <property type="entry name" value="GAF domain-like"/>
    <property type="match status" value="1"/>
</dbReference>
<keyword evidence="2" id="KW-0238">DNA-binding</keyword>
<feature type="domain" description="HTH iclR-type" evidence="4">
    <location>
        <begin position="2"/>
        <end position="64"/>
    </location>
</feature>
<dbReference type="InterPro" id="IPR029016">
    <property type="entry name" value="GAF-like_dom_sf"/>
</dbReference>
<evidence type="ECO:0000256" key="1">
    <source>
        <dbReference type="ARBA" id="ARBA00023015"/>
    </source>
</evidence>
<dbReference type="EMBL" id="JAATLJ010000001">
    <property type="protein sequence ID" value="NIZ41023.1"/>
    <property type="molecule type" value="Genomic_DNA"/>
</dbReference>
<dbReference type="Gene3D" id="1.10.10.10">
    <property type="entry name" value="Winged helix-like DNA-binding domain superfamily/Winged helix DNA-binding domain"/>
    <property type="match status" value="1"/>
</dbReference>
<evidence type="ECO:0000256" key="3">
    <source>
        <dbReference type="ARBA" id="ARBA00023163"/>
    </source>
</evidence>
<protein>
    <submittedName>
        <fullName evidence="6">IclR family transcriptional regulator</fullName>
    </submittedName>
</protein>
<evidence type="ECO:0000259" key="4">
    <source>
        <dbReference type="PROSITE" id="PS51077"/>
    </source>
</evidence>
<keyword evidence="3" id="KW-0804">Transcription</keyword>
<organism evidence="6 7">
    <name type="scientific">Entomospira entomophila</name>
    <dbReference type="NCBI Taxonomy" id="2719988"/>
    <lineage>
        <taxon>Bacteria</taxon>
        <taxon>Pseudomonadati</taxon>
        <taxon>Spirochaetota</taxon>
        <taxon>Spirochaetia</taxon>
        <taxon>Spirochaetales</taxon>
        <taxon>Spirochaetaceae</taxon>
        <taxon>Entomospira</taxon>
    </lineage>
</organism>
<comment type="caution">
    <text evidence="6">The sequence shown here is derived from an EMBL/GenBank/DDBJ whole genome shotgun (WGS) entry which is preliminary data.</text>
</comment>
<dbReference type="Pfam" id="PF09339">
    <property type="entry name" value="HTH_IclR"/>
    <property type="match status" value="1"/>
</dbReference>
<evidence type="ECO:0000259" key="5">
    <source>
        <dbReference type="PROSITE" id="PS51078"/>
    </source>
</evidence>
<keyword evidence="7" id="KW-1185">Reference proteome</keyword>
<accession>A0A968KRR5</accession>
<dbReference type="Proteomes" id="UP000711995">
    <property type="component" value="Unassembled WGS sequence"/>
</dbReference>
<evidence type="ECO:0000313" key="7">
    <source>
        <dbReference type="Proteomes" id="UP000711995"/>
    </source>
</evidence>
<dbReference type="PANTHER" id="PTHR30136">
    <property type="entry name" value="HELIX-TURN-HELIX TRANSCRIPTIONAL REGULATOR, ICLR FAMILY"/>
    <property type="match status" value="1"/>
</dbReference>
<dbReference type="SUPFAM" id="SSF46785">
    <property type="entry name" value="Winged helix' DNA-binding domain"/>
    <property type="match status" value="1"/>
</dbReference>
<dbReference type="Pfam" id="PF01614">
    <property type="entry name" value="IclR_C"/>
    <property type="match status" value="1"/>
</dbReference>
<dbReference type="AlphaFoldDB" id="A0A968KRR5"/>
<dbReference type="PANTHER" id="PTHR30136:SF24">
    <property type="entry name" value="HTH-TYPE TRANSCRIPTIONAL REPRESSOR ALLR"/>
    <property type="match status" value="1"/>
</dbReference>
<dbReference type="InterPro" id="IPR005471">
    <property type="entry name" value="Tscrpt_reg_IclR_N"/>
</dbReference>
<evidence type="ECO:0000313" key="6">
    <source>
        <dbReference type="EMBL" id="NIZ41023.1"/>
    </source>
</evidence>
<dbReference type="GO" id="GO:0003700">
    <property type="term" value="F:DNA-binding transcription factor activity"/>
    <property type="evidence" value="ECO:0007669"/>
    <property type="project" value="TreeGrafter"/>
</dbReference>
<dbReference type="SMART" id="SM00346">
    <property type="entry name" value="HTH_ICLR"/>
    <property type="match status" value="1"/>
</dbReference>
<sequence length="256" mass="28702">MAVILDRILDVLECCSEVSEGRSITEISTLIGLHKSTISRLANSLLERNYLVRDPATKRYKLGVKCVELSYHFLNNLDIRKEAHPIMIELRAHVEFTVFLALQQGHDVVYIDKADGSSGIQRASIIGYRAPMHATALGKALMMQMGDEALQAFFTGYHFKAFTLQTKTTLDAVITDLHESRLRGYAMDLEENTQGVCCLALPIYDYRGVICASLSVSATKEQWKNRKEREVADWVAQAAMTISHKLGYINSKEGEV</sequence>
<dbReference type="InterPro" id="IPR036388">
    <property type="entry name" value="WH-like_DNA-bd_sf"/>
</dbReference>
<name>A0A968KRR5_9SPIO</name>
<dbReference type="GO" id="GO:0003677">
    <property type="term" value="F:DNA binding"/>
    <property type="evidence" value="ECO:0007669"/>
    <property type="project" value="UniProtKB-KW"/>
</dbReference>
<proteinExistence type="predicted"/>
<dbReference type="InterPro" id="IPR050707">
    <property type="entry name" value="HTH_MetabolicPath_Reg"/>
</dbReference>
<feature type="domain" description="IclR-ED" evidence="5">
    <location>
        <begin position="65"/>
        <end position="248"/>
    </location>
</feature>
<keyword evidence="1" id="KW-0805">Transcription regulation</keyword>
<dbReference type="InterPro" id="IPR014757">
    <property type="entry name" value="Tscrpt_reg_IclR_C"/>
</dbReference>
<dbReference type="InterPro" id="IPR036390">
    <property type="entry name" value="WH_DNA-bd_sf"/>
</dbReference>
<dbReference type="GO" id="GO:0045892">
    <property type="term" value="P:negative regulation of DNA-templated transcription"/>
    <property type="evidence" value="ECO:0007669"/>
    <property type="project" value="TreeGrafter"/>
</dbReference>
<dbReference type="RefSeq" id="WP_167700605.1">
    <property type="nucleotide sequence ID" value="NZ_CP118174.1"/>
</dbReference>
<dbReference type="Gene3D" id="3.30.450.40">
    <property type="match status" value="1"/>
</dbReference>